<feature type="region of interest" description="Disordered" evidence="1">
    <location>
        <begin position="258"/>
        <end position="291"/>
    </location>
</feature>
<organism evidence="3 4">
    <name type="scientific">Juglans regia</name>
    <name type="common">English walnut</name>
    <dbReference type="NCBI Taxonomy" id="51240"/>
    <lineage>
        <taxon>Eukaryota</taxon>
        <taxon>Viridiplantae</taxon>
        <taxon>Streptophyta</taxon>
        <taxon>Embryophyta</taxon>
        <taxon>Tracheophyta</taxon>
        <taxon>Spermatophyta</taxon>
        <taxon>Magnoliopsida</taxon>
        <taxon>eudicotyledons</taxon>
        <taxon>Gunneridae</taxon>
        <taxon>Pentapetalae</taxon>
        <taxon>rosids</taxon>
        <taxon>fabids</taxon>
        <taxon>Fagales</taxon>
        <taxon>Juglandaceae</taxon>
        <taxon>Juglans</taxon>
    </lineage>
</organism>
<gene>
    <name evidence="3" type="ORF">F2P56_001726</name>
</gene>
<evidence type="ECO:0000259" key="2">
    <source>
        <dbReference type="Pfam" id="PF25122"/>
    </source>
</evidence>
<feature type="compositionally biased region" description="Low complexity" evidence="1">
    <location>
        <begin position="516"/>
        <end position="528"/>
    </location>
</feature>
<feature type="region of interest" description="Disordered" evidence="1">
    <location>
        <begin position="364"/>
        <end position="437"/>
    </location>
</feature>
<feature type="non-terminal residue" evidence="3">
    <location>
        <position position="1"/>
    </location>
</feature>
<proteinExistence type="predicted"/>
<sequence length="560" mass="61271">QTQRNLLTLCPTEGLLSPYTLHIQRDREVGGESFQNLIMAFEIPYDLIRKVQISLRNEANLSSYDPDDPSLPSLPSLQQTLSQLDPSPPYLRCKHCEARLLRGIQSLICVFCGRYQSRDPTPEPLNFRDTFGCRWLLESLDLQGTEMVVPSVGANESNRGQGAQKDEFPLSDLLNLEIKWSVESEKVWTAASSETSIQRSLNLAGVDIDSFFTDGERRAAPSASEEQLAWNKRIGRTESMEFQVRENLSLFENVQPPETATWSTEDVGGDSVSGWEANFQSADSGTTHEETKSLDPFVGSVGDISAHLDSVFGPGKDSVDGKAKDNTVSSASLESGWFQDDLWSNSNAVVTARIEQAEISANTKDSRLEENVNDSSSTSVDWLQADQWHTNSDKAPDNKIINEDDDSFDSWNDFASSTSAHNPSTSSWDQTVSHAAPSVEQTSEINLFVSANNSQELDFGGFLQPGLFSGASSNPNGAPEVNTSQSEASSSDRIAETSSKVGGDDEDVTKGDDVSSARTRSSSSDVESIMSQMKDLSFMLESNLSIPQKRDGSNSFSNGK</sequence>
<feature type="domain" description="DUF7815" evidence="2">
    <location>
        <begin position="89"/>
        <end position="114"/>
    </location>
</feature>
<dbReference type="PANTHER" id="PTHR36308:SF1">
    <property type="entry name" value="DENTIN SIALOPHOSPHOPROTEIN-RELATED"/>
    <property type="match status" value="1"/>
</dbReference>
<reference evidence="3" key="1">
    <citation type="submission" date="2015-10" db="EMBL/GenBank/DDBJ databases">
        <authorList>
            <person name="Martinez-Garcia P.J."/>
            <person name="Crepeau M.W."/>
            <person name="Puiu D."/>
            <person name="Gonzalez-Ibeas D."/>
            <person name="Whalen J."/>
            <person name="Stevens K."/>
            <person name="Paul R."/>
            <person name="Butterfield T."/>
            <person name="Britton M."/>
            <person name="Reagan R."/>
            <person name="Chakraborty S."/>
            <person name="Walawage S.L."/>
            <person name="Vasquez-Gross H.A."/>
            <person name="Cardeno C."/>
            <person name="Famula R."/>
            <person name="Pratt K."/>
            <person name="Kuruganti S."/>
            <person name="Aradhya M.K."/>
            <person name="Leslie C.A."/>
            <person name="Dandekar A.M."/>
            <person name="Salzberg S.L."/>
            <person name="Wegrzyn J.L."/>
            <person name="Langley C.H."/>
            <person name="Neale D.B."/>
        </authorList>
    </citation>
    <scope>NUCLEOTIDE SEQUENCE</scope>
    <source>
        <tissue evidence="3">Leaves</tissue>
    </source>
</reference>
<dbReference type="InterPro" id="IPR056717">
    <property type="entry name" value="DUF7815"/>
</dbReference>
<dbReference type="Proteomes" id="UP000619265">
    <property type="component" value="Unassembled WGS sequence"/>
</dbReference>
<feature type="region of interest" description="Disordered" evidence="1">
    <location>
        <begin position="468"/>
        <end position="530"/>
    </location>
</feature>
<dbReference type="EMBL" id="LIHL02000001">
    <property type="protein sequence ID" value="KAF5481036.1"/>
    <property type="molecule type" value="Genomic_DNA"/>
</dbReference>
<comment type="caution">
    <text evidence="3">The sequence shown here is derived from an EMBL/GenBank/DDBJ whole genome shotgun (WGS) entry which is preliminary data.</text>
</comment>
<accession>A0A833YB15</accession>
<feature type="compositionally biased region" description="Polar residues" evidence="1">
    <location>
        <begin position="428"/>
        <end position="437"/>
    </location>
</feature>
<reference evidence="3" key="2">
    <citation type="submission" date="2020-03" db="EMBL/GenBank/DDBJ databases">
        <title>Walnut 2.0.</title>
        <authorList>
            <person name="Marrano A."/>
            <person name="Britton M."/>
            <person name="Zimin A.V."/>
            <person name="Zaini P.A."/>
            <person name="Workman R."/>
            <person name="Puiu D."/>
            <person name="Bianco L."/>
            <person name="Allen B.J."/>
            <person name="Troggio M."/>
            <person name="Leslie C.A."/>
            <person name="Timp W."/>
            <person name="Dendekar A."/>
            <person name="Salzberg S.L."/>
            <person name="Neale D.B."/>
        </authorList>
    </citation>
    <scope>NUCLEOTIDE SEQUENCE</scope>
    <source>
        <tissue evidence="3">Leaves</tissue>
    </source>
</reference>
<evidence type="ECO:0000313" key="3">
    <source>
        <dbReference type="EMBL" id="KAF5481036.1"/>
    </source>
</evidence>
<feature type="compositionally biased region" description="Basic and acidic residues" evidence="1">
    <location>
        <begin position="391"/>
        <end position="402"/>
    </location>
</feature>
<evidence type="ECO:0000313" key="4">
    <source>
        <dbReference type="Proteomes" id="UP000619265"/>
    </source>
</evidence>
<dbReference type="AlphaFoldDB" id="A0A833YB15"/>
<dbReference type="Gramene" id="Jr01_18700_p1">
    <property type="protein sequence ID" value="cds.Jr01_18700_p1"/>
    <property type="gene ID" value="Jr01_18700"/>
</dbReference>
<dbReference type="Pfam" id="PF25122">
    <property type="entry name" value="DUF7815"/>
    <property type="match status" value="1"/>
</dbReference>
<dbReference type="PANTHER" id="PTHR36308">
    <property type="entry name" value="DENTIN SIALOPHOSPHOPROTEIN-RELATED"/>
    <property type="match status" value="1"/>
</dbReference>
<feature type="compositionally biased region" description="Low complexity" evidence="1">
    <location>
        <begin position="415"/>
        <end position="427"/>
    </location>
</feature>
<feature type="compositionally biased region" description="Polar residues" evidence="1">
    <location>
        <begin position="470"/>
        <end position="500"/>
    </location>
</feature>
<name>A0A833YB15_JUGRE</name>
<protein>
    <recommendedName>
        <fullName evidence="2">DUF7815 domain-containing protein</fullName>
    </recommendedName>
</protein>
<evidence type="ECO:0000256" key="1">
    <source>
        <dbReference type="SAM" id="MobiDB-lite"/>
    </source>
</evidence>